<evidence type="ECO:0000313" key="6">
    <source>
        <dbReference type="EMBL" id="KAH1082228.1"/>
    </source>
</evidence>
<evidence type="ECO:0000256" key="1">
    <source>
        <dbReference type="ARBA" id="ARBA00022723"/>
    </source>
</evidence>
<comment type="caution">
    <text evidence="6">The sequence shown here is derived from an EMBL/GenBank/DDBJ whole genome shotgun (WGS) entry which is preliminary data.</text>
</comment>
<dbReference type="Pfam" id="PF04434">
    <property type="entry name" value="SWIM"/>
    <property type="match status" value="1"/>
</dbReference>
<sequence>MFAITPGESGYEINKDHFHEMLGILRSVSHQGTDYLYNIPFEQWTQAYDGGLRYGHMTTNLTECINSVLKGMRHLSITSVVRETYFYLAALFPKRAVSYKGQMQGGHNEPMYYRSCDCGMFEALHYPCTHAIAACQNLRLDPMRYVDEVYKIEYMYNVWRHVFLPVPDEHK</sequence>
<keyword evidence="2 4" id="KW-0863">Zinc-finger</keyword>
<evidence type="ECO:0000259" key="5">
    <source>
        <dbReference type="PROSITE" id="PS50966"/>
    </source>
</evidence>
<feature type="domain" description="SWIM-type" evidence="5">
    <location>
        <begin position="99"/>
        <end position="139"/>
    </location>
</feature>
<evidence type="ECO:0000313" key="7">
    <source>
        <dbReference type="Proteomes" id="UP000828251"/>
    </source>
</evidence>
<dbReference type="EMBL" id="JAIQCV010000007">
    <property type="protein sequence ID" value="KAH1082228.1"/>
    <property type="molecule type" value="Genomic_DNA"/>
</dbReference>
<protein>
    <recommendedName>
        <fullName evidence="5">SWIM-type domain-containing protein</fullName>
    </recommendedName>
</protein>
<dbReference type="GO" id="GO:0008270">
    <property type="term" value="F:zinc ion binding"/>
    <property type="evidence" value="ECO:0007669"/>
    <property type="project" value="UniProtKB-KW"/>
</dbReference>
<name>A0A9D3VFS1_9ROSI</name>
<dbReference type="SMART" id="SM00575">
    <property type="entry name" value="ZnF_PMZ"/>
    <property type="match status" value="1"/>
</dbReference>
<dbReference type="OrthoDB" id="1415334at2759"/>
<gene>
    <name evidence="6" type="ORF">J1N35_021989</name>
</gene>
<reference evidence="6 7" key="1">
    <citation type="journal article" date="2021" name="Plant Biotechnol. J.">
        <title>Multi-omics assisted identification of the key and species-specific regulatory components of drought-tolerant mechanisms in Gossypium stocksii.</title>
        <authorList>
            <person name="Yu D."/>
            <person name="Ke L."/>
            <person name="Zhang D."/>
            <person name="Wu Y."/>
            <person name="Sun Y."/>
            <person name="Mei J."/>
            <person name="Sun J."/>
            <person name="Sun Y."/>
        </authorList>
    </citation>
    <scope>NUCLEOTIDE SEQUENCE [LARGE SCALE GENOMIC DNA]</scope>
    <source>
        <strain evidence="7">cv. E1</strain>
        <tissue evidence="6">Leaf</tissue>
    </source>
</reference>
<keyword evidence="1" id="KW-0479">Metal-binding</keyword>
<proteinExistence type="predicted"/>
<dbReference type="InterPro" id="IPR006564">
    <property type="entry name" value="Znf_PMZ"/>
</dbReference>
<accession>A0A9D3VFS1</accession>
<organism evidence="6 7">
    <name type="scientific">Gossypium stocksii</name>
    <dbReference type="NCBI Taxonomy" id="47602"/>
    <lineage>
        <taxon>Eukaryota</taxon>
        <taxon>Viridiplantae</taxon>
        <taxon>Streptophyta</taxon>
        <taxon>Embryophyta</taxon>
        <taxon>Tracheophyta</taxon>
        <taxon>Spermatophyta</taxon>
        <taxon>Magnoliopsida</taxon>
        <taxon>eudicotyledons</taxon>
        <taxon>Gunneridae</taxon>
        <taxon>Pentapetalae</taxon>
        <taxon>rosids</taxon>
        <taxon>malvids</taxon>
        <taxon>Malvales</taxon>
        <taxon>Malvaceae</taxon>
        <taxon>Malvoideae</taxon>
        <taxon>Gossypium</taxon>
    </lineage>
</organism>
<evidence type="ECO:0000256" key="2">
    <source>
        <dbReference type="ARBA" id="ARBA00022771"/>
    </source>
</evidence>
<evidence type="ECO:0000256" key="4">
    <source>
        <dbReference type="PROSITE-ProRule" id="PRU00325"/>
    </source>
</evidence>
<dbReference type="PROSITE" id="PS50966">
    <property type="entry name" value="ZF_SWIM"/>
    <property type="match status" value="1"/>
</dbReference>
<dbReference type="InterPro" id="IPR007527">
    <property type="entry name" value="Znf_SWIM"/>
</dbReference>
<dbReference type="Proteomes" id="UP000828251">
    <property type="component" value="Unassembled WGS sequence"/>
</dbReference>
<keyword evidence="7" id="KW-1185">Reference proteome</keyword>
<evidence type="ECO:0000256" key="3">
    <source>
        <dbReference type="ARBA" id="ARBA00022833"/>
    </source>
</evidence>
<keyword evidence="3" id="KW-0862">Zinc</keyword>
<dbReference type="AlphaFoldDB" id="A0A9D3VFS1"/>